<name>A0A0E9WUS6_ANGAN</name>
<organism evidence="1">
    <name type="scientific">Anguilla anguilla</name>
    <name type="common">European freshwater eel</name>
    <name type="synonym">Muraena anguilla</name>
    <dbReference type="NCBI Taxonomy" id="7936"/>
    <lineage>
        <taxon>Eukaryota</taxon>
        <taxon>Metazoa</taxon>
        <taxon>Chordata</taxon>
        <taxon>Craniata</taxon>
        <taxon>Vertebrata</taxon>
        <taxon>Euteleostomi</taxon>
        <taxon>Actinopterygii</taxon>
        <taxon>Neopterygii</taxon>
        <taxon>Teleostei</taxon>
        <taxon>Anguilliformes</taxon>
        <taxon>Anguillidae</taxon>
        <taxon>Anguilla</taxon>
    </lineage>
</organism>
<reference evidence="1" key="2">
    <citation type="journal article" date="2015" name="Fish Shellfish Immunol.">
        <title>Early steps in the European eel (Anguilla anguilla)-Vibrio vulnificus interaction in the gills: Role of the RtxA13 toxin.</title>
        <authorList>
            <person name="Callol A."/>
            <person name="Pajuelo D."/>
            <person name="Ebbesson L."/>
            <person name="Teles M."/>
            <person name="MacKenzie S."/>
            <person name="Amaro C."/>
        </authorList>
    </citation>
    <scope>NUCLEOTIDE SEQUENCE</scope>
</reference>
<evidence type="ECO:0000313" key="1">
    <source>
        <dbReference type="EMBL" id="JAH94174.1"/>
    </source>
</evidence>
<sequence>MKKKIQAAIMQLLVNTVFTRGHSQPIQMHSRHFLLKIGKQKTSFLYHFSRHSIHHALKQKCFEGYLHT</sequence>
<protein>
    <submittedName>
        <fullName evidence="1">Uncharacterized protein</fullName>
    </submittedName>
</protein>
<dbReference type="AlphaFoldDB" id="A0A0E9WUS6"/>
<proteinExistence type="predicted"/>
<reference evidence="1" key="1">
    <citation type="submission" date="2014-11" db="EMBL/GenBank/DDBJ databases">
        <authorList>
            <person name="Amaro Gonzalez C."/>
        </authorList>
    </citation>
    <scope>NUCLEOTIDE SEQUENCE</scope>
</reference>
<dbReference type="EMBL" id="GBXM01014403">
    <property type="protein sequence ID" value="JAH94174.1"/>
    <property type="molecule type" value="Transcribed_RNA"/>
</dbReference>
<accession>A0A0E9WUS6</accession>